<dbReference type="InterPro" id="IPR012677">
    <property type="entry name" value="Nucleotide-bd_a/b_plait_sf"/>
</dbReference>
<keyword evidence="1" id="KW-0677">Repeat</keyword>
<keyword evidence="2 3" id="KW-0694">RNA-binding</keyword>
<name>A0A8H7BWV0_9FUNG</name>
<keyword evidence="6" id="KW-1185">Reference proteome</keyword>
<dbReference type="FunFam" id="3.30.70.330:FF:000159">
    <property type="entry name" value="tRNA selenocysteine 1-associated protein 1"/>
    <property type="match status" value="1"/>
</dbReference>
<accession>A0A8H7BWV0</accession>
<dbReference type="GO" id="GO:0006376">
    <property type="term" value="P:mRNA splice site recognition"/>
    <property type="evidence" value="ECO:0007669"/>
    <property type="project" value="TreeGrafter"/>
</dbReference>
<protein>
    <recommendedName>
        <fullName evidence="4">RRM domain-containing protein</fullName>
    </recommendedName>
</protein>
<evidence type="ECO:0000313" key="5">
    <source>
        <dbReference type="EMBL" id="KAF7726702.1"/>
    </source>
</evidence>
<evidence type="ECO:0000259" key="4">
    <source>
        <dbReference type="PROSITE" id="PS50102"/>
    </source>
</evidence>
<feature type="domain" description="RRM" evidence="4">
    <location>
        <begin position="234"/>
        <end position="306"/>
    </location>
</feature>
<dbReference type="GO" id="GO:0003729">
    <property type="term" value="F:mRNA binding"/>
    <property type="evidence" value="ECO:0007669"/>
    <property type="project" value="InterPro"/>
</dbReference>
<dbReference type="SMART" id="SM00360">
    <property type="entry name" value="RRM"/>
    <property type="match status" value="3"/>
</dbReference>
<dbReference type="PANTHER" id="PTHR47640:SF10">
    <property type="entry name" value="TRNA SELENOCYSTEINE 1-ASSOCIATED PROTEIN 1-RELATED"/>
    <property type="match status" value="1"/>
</dbReference>
<sequence length="398" mass="44929">MAFPYDLAQPLSSSSSSSFLLHEPQKTTLWMGELEPWMDEHYIQQLWLNLNEKVMVKVIRDKVTGLSAGYAFVDFGSKTNAHNALHTFNGTIMPNTHKQFKLNWASGGGLIDRREDRQPEYSIFVGDLSTECTELNLLSAFKSRYASCKSAKIMTDPRTGMARGYGFVRFSDQADQQRALIEMQRFFIGTRPIRVSVATPKNRLYNNNSNNSHMIVSPNKSPLQQPAYTDPTNTTVFVGGLSAPIREDELRQYFSPFGEIVYVKIPPGKGCGFVQYVLRQSAELAIQQMNGYQIGNSRIRLSWGRSQNDKPSVTLPPRTSLYSPLTNYTNFSSVQQSFHPNLDPPAHHSSTAFSPMDAYHTADSLGLMRDTDDIFSTTRSLLDKKTSSTWRLNQIYAQ</sequence>
<dbReference type="EMBL" id="JABAYA010000073">
    <property type="protein sequence ID" value="KAF7726702.1"/>
    <property type="molecule type" value="Genomic_DNA"/>
</dbReference>
<dbReference type="Pfam" id="PF00076">
    <property type="entry name" value="RRM_1"/>
    <property type="match status" value="3"/>
</dbReference>
<evidence type="ECO:0000313" key="6">
    <source>
        <dbReference type="Proteomes" id="UP000605846"/>
    </source>
</evidence>
<organism evidence="5 6">
    <name type="scientific">Apophysomyces ossiformis</name>
    <dbReference type="NCBI Taxonomy" id="679940"/>
    <lineage>
        <taxon>Eukaryota</taxon>
        <taxon>Fungi</taxon>
        <taxon>Fungi incertae sedis</taxon>
        <taxon>Mucoromycota</taxon>
        <taxon>Mucoromycotina</taxon>
        <taxon>Mucoromycetes</taxon>
        <taxon>Mucorales</taxon>
        <taxon>Mucorineae</taxon>
        <taxon>Mucoraceae</taxon>
        <taxon>Apophysomyces</taxon>
    </lineage>
</organism>
<dbReference type="GO" id="GO:0005829">
    <property type="term" value="C:cytosol"/>
    <property type="evidence" value="ECO:0007669"/>
    <property type="project" value="TreeGrafter"/>
</dbReference>
<dbReference type="InterPro" id="IPR035979">
    <property type="entry name" value="RBD_domain_sf"/>
</dbReference>
<dbReference type="Gene3D" id="3.30.70.330">
    <property type="match status" value="3"/>
</dbReference>
<feature type="domain" description="RRM" evidence="4">
    <location>
        <begin position="27"/>
        <end position="107"/>
    </location>
</feature>
<dbReference type="CDD" id="cd12346">
    <property type="entry name" value="RRM3_NGR1_NAM8_like"/>
    <property type="match status" value="1"/>
</dbReference>
<dbReference type="AlphaFoldDB" id="A0A8H7BWV0"/>
<dbReference type="FunFam" id="3.30.70.330:FF:000065">
    <property type="entry name" value="mRNA binding post-transcriptional regulator"/>
    <property type="match status" value="1"/>
</dbReference>
<dbReference type="SUPFAM" id="SSF54928">
    <property type="entry name" value="RNA-binding domain, RBD"/>
    <property type="match status" value="2"/>
</dbReference>
<feature type="domain" description="RRM" evidence="4">
    <location>
        <begin position="121"/>
        <end position="200"/>
    </location>
</feature>
<comment type="caution">
    <text evidence="5">The sequence shown here is derived from an EMBL/GenBank/DDBJ whole genome shotgun (WGS) entry which is preliminary data.</text>
</comment>
<dbReference type="InterPro" id="IPR050825">
    <property type="entry name" value="RBM42_RBP45_47-like"/>
</dbReference>
<dbReference type="InterPro" id="IPR000504">
    <property type="entry name" value="RRM_dom"/>
</dbReference>
<dbReference type="PANTHER" id="PTHR47640">
    <property type="entry name" value="TRNA SELENOCYSTEINE 1-ASSOCIATED PROTEIN 1-RELATED-RELATED"/>
    <property type="match status" value="1"/>
</dbReference>
<evidence type="ECO:0000256" key="2">
    <source>
        <dbReference type="ARBA" id="ARBA00022884"/>
    </source>
</evidence>
<gene>
    <name evidence="5" type="ORF">EC973_008476</name>
</gene>
<dbReference type="CDD" id="cd12344">
    <property type="entry name" value="RRM1_SECp43_like"/>
    <property type="match status" value="1"/>
</dbReference>
<evidence type="ECO:0000256" key="3">
    <source>
        <dbReference type="PROSITE-ProRule" id="PRU00176"/>
    </source>
</evidence>
<reference evidence="5" key="1">
    <citation type="submission" date="2020-01" db="EMBL/GenBank/DDBJ databases">
        <title>Genome Sequencing of Three Apophysomyces-Like Fungal Strains Confirms a Novel Fungal Genus in the Mucoromycota with divergent Burkholderia-like Endosymbiotic Bacteria.</title>
        <authorList>
            <person name="Stajich J.E."/>
            <person name="Macias A.M."/>
            <person name="Carter-House D."/>
            <person name="Lovett B."/>
            <person name="Kasson L.R."/>
            <person name="Berry K."/>
            <person name="Grigoriev I."/>
            <person name="Chang Y."/>
            <person name="Spatafora J."/>
            <person name="Kasson M.T."/>
        </authorList>
    </citation>
    <scope>NUCLEOTIDE SEQUENCE</scope>
    <source>
        <strain evidence="5">NRRL A-21654</strain>
    </source>
</reference>
<evidence type="ECO:0000256" key="1">
    <source>
        <dbReference type="ARBA" id="ARBA00022737"/>
    </source>
</evidence>
<dbReference type="Proteomes" id="UP000605846">
    <property type="component" value="Unassembled WGS sequence"/>
</dbReference>
<dbReference type="OrthoDB" id="446113at2759"/>
<proteinExistence type="predicted"/>
<dbReference type="PROSITE" id="PS50102">
    <property type="entry name" value="RRM"/>
    <property type="match status" value="3"/>
</dbReference>